<dbReference type="Proteomes" id="UP000183400">
    <property type="component" value="Unassembled WGS sequence"/>
</dbReference>
<reference evidence="3" key="1">
    <citation type="submission" date="2016-10" db="EMBL/GenBank/DDBJ databases">
        <authorList>
            <person name="Varghese N."/>
            <person name="Submissions S."/>
        </authorList>
    </citation>
    <scope>NUCLEOTIDE SEQUENCE [LARGE SCALE GENOMIC DNA]</scope>
    <source>
        <strain evidence="3">DSM 27839</strain>
    </source>
</reference>
<evidence type="ECO:0000256" key="1">
    <source>
        <dbReference type="SAM" id="SignalP"/>
    </source>
</evidence>
<dbReference type="GO" id="GO:0016788">
    <property type="term" value="F:hydrolase activity, acting on ester bonds"/>
    <property type="evidence" value="ECO:0007669"/>
    <property type="project" value="UniProtKB-ARBA"/>
</dbReference>
<keyword evidence="3" id="KW-1185">Reference proteome</keyword>
<feature type="chain" id="PRO_5010245447" description="SGNH/GDSL hydrolase family protein" evidence="1">
    <location>
        <begin position="21"/>
        <end position="312"/>
    </location>
</feature>
<evidence type="ECO:0000313" key="2">
    <source>
        <dbReference type="EMBL" id="SDW99482.1"/>
    </source>
</evidence>
<dbReference type="STRING" id="985054.SAMN05444358_102144"/>
<dbReference type="Gene3D" id="3.40.50.1110">
    <property type="entry name" value="SGNH hydrolase"/>
    <property type="match status" value="1"/>
</dbReference>
<dbReference type="AlphaFoldDB" id="A0A1H2Y2T1"/>
<dbReference type="OrthoDB" id="8883291at2"/>
<evidence type="ECO:0008006" key="4">
    <source>
        <dbReference type="Google" id="ProtNLM"/>
    </source>
</evidence>
<dbReference type="InterPro" id="IPR036514">
    <property type="entry name" value="SGNH_hydro_sf"/>
</dbReference>
<keyword evidence="1" id="KW-0732">Signal</keyword>
<proteinExistence type="predicted"/>
<gene>
    <name evidence="2" type="ORF">SAMN05444358_102144</name>
</gene>
<accession>A0A1H2Y2T1</accession>
<sequence length="312" mass="35150">MIRLKRYVPAFALLALTAFAGFMRLGTSKPMDAEAFNALYDTPAPAPSTPQNVFHLGHSLVGPDMPLMVKQLAGNEHNFSSQLGWGTPLMAHWEPDETINGFEIRNMPSGHQDAREAIATGDYDTLVLTEMVEIRDAIKYFDSAKYLHEWVQLGRQSNPEMRIYLYETWHMLDGAEDWLERLDNDLERYWETEILRRAATYEDKPEPVYIIPAGQVMAQFVREVENRGGIGPISNRSDLFSDNIHLSDYGLYLVALTHYAVLYQTSPVGLPHKLAKADGTIADDLGSEAAQLMQETVWDVVQKNTRTGVASD</sequence>
<dbReference type="RefSeq" id="WP_074736673.1">
    <property type="nucleotide sequence ID" value="NZ_FNNP01000002.1"/>
</dbReference>
<organism evidence="2 3">
    <name type="scientific">Ruegeria halocynthiae</name>
    <dbReference type="NCBI Taxonomy" id="985054"/>
    <lineage>
        <taxon>Bacteria</taxon>
        <taxon>Pseudomonadati</taxon>
        <taxon>Pseudomonadota</taxon>
        <taxon>Alphaproteobacteria</taxon>
        <taxon>Rhodobacterales</taxon>
        <taxon>Roseobacteraceae</taxon>
        <taxon>Ruegeria</taxon>
    </lineage>
</organism>
<dbReference type="EMBL" id="FNNP01000002">
    <property type="protein sequence ID" value="SDW99482.1"/>
    <property type="molecule type" value="Genomic_DNA"/>
</dbReference>
<feature type="signal peptide" evidence="1">
    <location>
        <begin position="1"/>
        <end position="20"/>
    </location>
</feature>
<evidence type="ECO:0000313" key="3">
    <source>
        <dbReference type="Proteomes" id="UP000183400"/>
    </source>
</evidence>
<name>A0A1H2Y2T1_9RHOB</name>
<protein>
    <recommendedName>
        <fullName evidence="4">SGNH/GDSL hydrolase family protein</fullName>
    </recommendedName>
</protein>